<dbReference type="PANTHER" id="PTHR43081:SF1">
    <property type="entry name" value="ADENYLATE CYCLASE, TERMINAL-DIFFERENTIATION SPECIFIC"/>
    <property type="match status" value="1"/>
</dbReference>
<dbReference type="PROSITE" id="PS50125">
    <property type="entry name" value="GUANYLATE_CYCLASE_2"/>
    <property type="match status" value="1"/>
</dbReference>
<dbReference type="CDD" id="cd07302">
    <property type="entry name" value="CHD"/>
    <property type="match status" value="1"/>
</dbReference>
<dbReference type="PANTHER" id="PTHR43081">
    <property type="entry name" value="ADENYLATE CYCLASE, TERMINAL-DIFFERENTIATION SPECIFIC-RELATED"/>
    <property type="match status" value="1"/>
</dbReference>
<dbReference type="RefSeq" id="WP_218250927.1">
    <property type="nucleotide sequence ID" value="NZ_JABXWD010000017.1"/>
</dbReference>
<evidence type="ECO:0000313" key="3">
    <source>
        <dbReference type="Proteomes" id="UP001196980"/>
    </source>
</evidence>
<dbReference type="EMBL" id="JABXWD010000017">
    <property type="protein sequence ID" value="MBV6340309.1"/>
    <property type="molecule type" value="Genomic_DNA"/>
</dbReference>
<gene>
    <name evidence="2" type="ORF">HWQ67_01800</name>
</gene>
<comment type="caution">
    <text evidence="2">The sequence shown here is derived from an EMBL/GenBank/DDBJ whole genome shotgun (WGS) entry which is preliminary data.</text>
</comment>
<evidence type="ECO:0000313" key="2">
    <source>
        <dbReference type="EMBL" id="MBV6340309.1"/>
    </source>
</evidence>
<organism evidence="2 3">
    <name type="scientific">Candidatus Magnetobacterium casense</name>
    <dbReference type="NCBI Taxonomy" id="1455061"/>
    <lineage>
        <taxon>Bacteria</taxon>
        <taxon>Pseudomonadati</taxon>
        <taxon>Nitrospirota</taxon>
        <taxon>Thermodesulfovibrionia</taxon>
        <taxon>Thermodesulfovibrionales</taxon>
        <taxon>Candidatus Magnetobacteriaceae</taxon>
        <taxon>Candidatus Magnetobacterium</taxon>
    </lineage>
</organism>
<dbReference type="Pfam" id="PF00211">
    <property type="entry name" value="Guanylate_cyc"/>
    <property type="match status" value="1"/>
</dbReference>
<keyword evidence="3" id="KW-1185">Reference proteome</keyword>
<reference evidence="2 3" key="1">
    <citation type="journal article" date="2020" name="J Geophys Res Biogeosci">
        <title>Magnetotaxis as an Adaptation to Enable Bacterial Shuttling of Microbial Sulfur and Sulfur Cycling Across Aquatic Oxic#Anoxic Interfaces.</title>
        <authorList>
            <person name="Li J."/>
            <person name="Liu P."/>
            <person name="Wang J."/>
            <person name="Roberts A.P."/>
            <person name="Pan Y."/>
        </authorList>
    </citation>
    <scope>NUCLEOTIDE SEQUENCE [LARGE SCALE GENOMIC DNA]</scope>
    <source>
        <strain evidence="2 3">MYR-1_YQ</strain>
    </source>
</reference>
<dbReference type="InterPro" id="IPR050697">
    <property type="entry name" value="Adenylyl/Guanylyl_Cyclase_3/4"/>
</dbReference>
<protein>
    <submittedName>
        <fullName evidence="2">Adenylate/guanylate cyclase domain-containing protein</fullName>
    </submittedName>
</protein>
<dbReference type="InterPro" id="IPR001054">
    <property type="entry name" value="A/G_cyclase"/>
</dbReference>
<evidence type="ECO:0000259" key="1">
    <source>
        <dbReference type="PROSITE" id="PS50125"/>
    </source>
</evidence>
<dbReference type="Proteomes" id="UP001196980">
    <property type="component" value="Unassembled WGS sequence"/>
</dbReference>
<feature type="domain" description="Guanylate cyclase" evidence="1">
    <location>
        <begin position="81"/>
        <end position="225"/>
    </location>
</feature>
<accession>A0ABS6RUJ5</accession>
<proteinExistence type="predicted"/>
<sequence length="276" mass="31129">MRAKLLYNRYAAFECGAFDVVEKNIRGTSAVREINVKTRAALRYRKWWQQLNFMRQYFGPKVFDVIERDPSLLSVSQRTVTIVFWNIRGFSKLCDILKAHPTLISGFLKEYCELGARVIFDHNGVLDKFIGDGIMAIFGVINHRDDNGTADAISAVKAATEFRRKFPDVLERWSEEWSLYVADRIDIGLGCGIHTGEATVGNVGTDFRNQFTALGPNVNFASRIESECDSGQILVSSTIEARVRSNFSLAHVKDIDNVKNIPGTFSVYTVHGEHHT</sequence>
<dbReference type="SMART" id="SM00044">
    <property type="entry name" value="CYCc"/>
    <property type="match status" value="1"/>
</dbReference>
<name>A0ABS6RUJ5_9BACT</name>